<sequence length="176" mass="20045">MRRHYIWMLLFVLLLLQGTVMVWLMPASWQSVTFVVPHFTLTVVIFVGLYIGRHPALIYGIIFGLLQDFLFYGTMLGVYSFGMGLTGYLAGLLQRRVPGSLMYRLISVGLGQFLFNVINYGLNRLFNVTKAPFEHMLTSQMLPSLLFNVAFALLIYVPLRRLLEKVGEGGKSEQDE</sequence>
<comment type="subcellular location">
    <subcellularLocation>
        <location evidence="1">Cell membrane</location>
        <topology evidence="1">Multi-pass membrane protein</topology>
    </subcellularLocation>
</comment>
<evidence type="ECO:0000256" key="7">
    <source>
        <dbReference type="ARBA" id="ARBA00023136"/>
    </source>
</evidence>
<keyword evidence="10" id="KW-1185">Reference proteome</keyword>
<dbReference type="EMBL" id="JBHLWN010000031">
    <property type="protein sequence ID" value="MFC0212596.1"/>
    <property type="molecule type" value="Genomic_DNA"/>
</dbReference>
<evidence type="ECO:0000256" key="8">
    <source>
        <dbReference type="SAM" id="Phobius"/>
    </source>
</evidence>
<dbReference type="InterPro" id="IPR007227">
    <property type="entry name" value="Cell_shape_determining_MreD"/>
</dbReference>
<evidence type="ECO:0000256" key="4">
    <source>
        <dbReference type="ARBA" id="ARBA00022692"/>
    </source>
</evidence>
<dbReference type="Gene3D" id="1.10.1760.20">
    <property type="match status" value="1"/>
</dbReference>
<gene>
    <name evidence="9" type="primary">mreD</name>
    <name evidence="9" type="ORF">ACFFK0_08980</name>
</gene>
<evidence type="ECO:0000256" key="5">
    <source>
        <dbReference type="ARBA" id="ARBA00022960"/>
    </source>
</evidence>
<protein>
    <submittedName>
        <fullName evidence="9">Rod shape-determining protein MreD</fullName>
    </submittedName>
</protein>
<feature type="transmembrane region" description="Helical" evidence="8">
    <location>
        <begin position="32"/>
        <end position="51"/>
    </location>
</feature>
<organism evidence="9 10">
    <name type="scientific">Paenibacillus chartarius</name>
    <dbReference type="NCBI Taxonomy" id="747481"/>
    <lineage>
        <taxon>Bacteria</taxon>
        <taxon>Bacillati</taxon>
        <taxon>Bacillota</taxon>
        <taxon>Bacilli</taxon>
        <taxon>Bacillales</taxon>
        <taxon>Paenibacillaceae</taxon>
        <taxon>Paenibacillus</taxon>
    </lineage>
</organism>
<name>A0ABV6DIX6_9BACL</name>
<evidence type="ECO:0000256" key="2">
    <source>
        <dbReference type="ARBA" id="ARBA00007776"/>
    </source>
</evidence>
<dbReference type="Proteomes" id="UP001589776">
    <property type="component" value="Unassembled WGS sequence"/>
</dbReference>
<feature type="transmembrane region" description="Helical" evidence="8">
    <location>
        <begin position="6"/>
        <end position="25"/>
    </location>
</feature>
<feature type="transmembrane region" description="Helical" evidence="8">
    <location>
        <begin position="142"/>
        <end position="159"/>
    </location>
</feature>
<feature type="transmembrane region" description="Helical" evidence="8">
    <location>
        <begin position="101"/>
        <end position="122"/>
    </location>
</feature>
<comment type="similarity">
    <text evidence="2">Belongs to the MreD family.</text>
</comment>
<keyword evidence="4 8" id="KW-0812">Transmembrane</keyword>
<evidence type="ECO:0000256" key="3">
    <source>
        <dbReference type="ARBA" id="ARBA00022475"/>
    </source>
</evidence>
<evidence type="ECO:0000256" key="6">
    <source>
        <dbReference type="ARBA" id="ARBA00022989"/>
    </source>
</evidence>
<dbReference type="Pfam" id="PF04093">
    <property type="entry name" value="MreD"/>
    <property type="match status" value="1"/>
</dbReference>
<evidence type="ECO:0000313" key="9">
    <source>
        <dbReference type="EMBL" id="MFC0212596.1"/>
    </source>
</evidence>
<keyword evidence="6 8" id="KW-1133">Transmembrane helix</keyword>
<keyword evidence="3" id="KW-1003">Cell membrane</keyword>
<dbReference type="NCBIfam" id="TIGR03426">
    <property type="entry name" value="shape_MreD"/>
    <property type="match status" value="1"/>
</dbReference>
<keyword evidence="5" id="KW-0133">Cell shape</keyword>
<dbReference type="RefSeq" id="WP_377469789.1">
    <property type="nucleotide sequence ID" value="NZ_JBHLWN010000031.1"/>
</dbReference>
<keyword evidence="7 8" id="KW-0472">Membrane</keyword>
<evidence type="ECO:0000256" key="1">
    <source>
        <dbReference type="ARBA" id="ARBA00004651"/>
    </source>
</evidence>
<evidence type="ECO:0000313" key="10">
    <source>
        <dbReference type="Proteomes" id="UP001589776"/>
    </source>
</evidence>
<comment type="caution">
    <text evidence="9">The sequence shown here is derived from an EMBL/GenBank/DDBJ whole genome shotgun (WGS) entry which is preliminary data.</text>
</comment>
<reference evidence="9 10" key="1">
    <citation type="submission" date="2024-09" db="EMBL/GenBank/DDBJ databases">
        <authorList>
            <person name="Sun Q."/>
            <person name="Mori K."/>
        </authorList>
    </citation>
    <scope>NUCLEOTIDE SEQUENCE [LARGE SCALE GENOMIC DNA]</scope>
    <source>
        <strain evidence="9 10">CCM 7759</strain>
    </source>
</reference>
<proteinExistence type="inferred from homology"/>
<accession>A0ABV6DIX6</accession>